<name>A0AAN8K5R1_PATCE</name>
<evidence type="ECO:0000313" key="3">
    <source>
        <dbReference type="Proteomes" id="UP001347796"/>
    </source>
</evidence>
<evidence type="ECO:0000256" key="1">
    <source>
        <dbReference type="SAM" id="MobiDB-lite"/>
    </source>
</evidence>
<dbReference type="InterPro" id="IPR048278">
    <property type="entry name" value="PFN"/>
</dbReference>
<sequence>MCLIKSVKMVFKPNKMAWPDFISRMLQSTAKIDKVAVFNSNGAPIAVTEDMTISKLEGQALLNSLYDPSRSIAKIHIDNTDYTCFQGNDNTLLGNNKSKKKTFIAHVTNECLILVLGNSEGHGSFLFELKQNLFQLQKRNEQEPRRRSRQSQDGTHNNANRHDRRNRSDLPSDIQQTLETSTLPSMPVQQTVSDNDVLVDLNDDDEEEGTDNEGYDDDDQQQLHDIVLY</sequence>
<feature type="region of interest" description="Disordered" evidence="1">
    <location>
        <begin position="138"/>
        <end position="224"/>
    </location>
</feature>
<dbReference type="EMBL" id="JAZGQO010000003">
    <property type="protein sequence ID" value="KAK6188269.1"/>
    <property type="molecule type" value="Genomic_DNA"/>
</dbReference>
<dbReference type="GO" id="GO:0003779">
    <property type="term" value="F:actin binding"/>
    <property type="evidence" value="ECO:0007669"/>
    <property type="project" value="InterPro"/>
</dbReference>
<organism evidence="2 3">
    <name type="scientific">Patella caerulea</name>
    <name type="common">Rayed Mediterranean limpet</name>
    <dbReference type="NCBI Taxonomy" id="87958"/>
    <lineage>
        <taxon>Eukaryota</taxon>
        <taxon>Metazoa</taxon>
        <taxon>Spiralia</taxon>
        <taxon>Lophotrochozoa</taxon>
        <taxon>Mollusca</taxon>
        <taxon>Gastropoda</taxon>
        <taxon>Patellogastropoda</taxon>
        <taxon>Patelloidea</taxon>
        <taxon>Patellidae</taxon>
        <taxon>Patella</taxon>
    </lineage>
</organism>
<proteinExistence type="predicted"/>
<gene>
    <name evidence="2" type="ORF">SNE40_004482</name>
</gene>
<comment type="caution">
    <text evidence="2">The sequence shown here is derived from an EMBL/GenBank/DDBJ whole genome shotgun (WGS) entry which is preliminary data.</text>
</comment>
<feature type="compositionally biased region" description="Acidic residues" evidence="1">
    <location>
        <begin position="201"/>
        <end position="220"/>
    </location>
</feature>
<protein>
    <submittedName>
        <fullName evidence="2">Uncharacterized protein</fullName>
    </submittedName>
</protein>
<dbReference type="Pfam" id="PF00235">
    <property type="entry name" value="Profilin"/>
    <property type="match status" value="1"/>
</dbReference>
<dbReference type="SUPFAM" id="SSF55770">
    <property type="entry name" value="Profilin (actin-binding protein)"/>
    <property type="match status" value="1"/>
</dbReference>
<reference evidence="2 3" key="1">
    <citation type="submission" date="2024-01" db="EMBL/GenBank/DDBJ databases">
        <title>The genome of the rayed Mediterranean limpet Patella caerulea (Linnaeus, 1758).</title>
        <authorList>
            <person name="Anh-Thu Weber A."/>
            <person name="Halstead-Nussloch G."/>
        </authorList>
    </citation>
    <scope>NUCLEOTIDE SEQUENCE [LARGE SCALE GENOMIC DNA]</scope>
    <source>
        <strain evidence="2">AATW-2023a</strain>
        <tissue evidence="2">Whole specimen</tissue>
    </source>
</reference>
<dbReference type="AlphaFoldDB" id="A0AAN8K5R1"/>
<dbReference type="Gene3D" id="3.30.450.30">
    <property type="entry name" value="Dynein light chain 2a, cytoplasmic"/>
    <property type="match status" value="1"/>
</dbReference>
<accession>A0AAN8K5R1</accession>
<keyword evidence="3" id="KW-1185">Reference proteome</keyword>
<evidence type="ECO:0000313" key="2">
    <source>
        <dbReference type="EMBL" id="KAK6188269.1"/>
    </source>
</evidence>
<dbReference type="InterPro" id="IPR036140">
    <property type="entry name" value="PFN_sf"/>
</dbReference>
<feature type="compositionally biased region" description="Polar residues" evidence="1">
    <location>
        <begin position="173"/>
        <end position="193"/>
    </location>
</feature>
<dbReference type="Proteomes" id="UP001347796">
    <property type="component" value="Unassembled WGS sequence"/>
</dbReference>